<evidence type="ECO:0000256" key="4">
    <source>
        <dbReference type="PROSITE-ProRule" id="PRU00175"/>
    </source>
</evidence>
<feature type="domain" description="RING-type" evidence="6">
    <location>
        <begin position="456"/>
        <end position="496"/>
    </location>
</feature>
<evidence type="ECO:0000259" key="6">
    <source>
        <dbReference type="PROSITE" id="PS50089"/>
    </source>
</evidence>
<dbReference type="PANTHER" id="PTHR46359:SF2">
    <property type="entry name" value="GEO07743P1"/>
    <property type="match status" value="1"/>
</dbReference>
<dbReference type="Gene3D" id="3.30.40.10">
    <property type="entry name" value="Zinc/RING finger domain, C3HC4 (zinc finger)"/>
    <property type="match status" value="1"/>
</dbReference>
<dbReference type="GO" id="GO:0008270">
    <property type="term" value="F:zinc ion binding"/>
    <property type="evidence" value="ECO:0007669"/>
    <property type="project" value="UniProtKB-KW"/>
</dbReference>
<keyword evidence="2 4" id="KW-0863">Zinc-finger</keyword>
<dbReference type="PROSITE" id="PS50089">
    <property type="entry name" value="ZF_RING_2"/>
    <property type="match status" value="1"/>
</dbReference>
<evidence type="ECO:0000256" key="2">
    <source>
        <dbReference type="ARBA" id="ARBA00022771"/>
    </source>
</evidence>
<keyword evidence="1" id="KW-0479">Metal-binding</keyword>
<dbReference type="EMBL" id="IACT01002642">
    <property type="protein sequence ID" value="LAC21910.1"/>
    <property type="molecule type" value="mRNA"/>
</dbReference>
<dbReference type="Pfam" id="PF13639">
    <property type="entry name" value="zf-RING_2"/>
    <property type="match status" value="1"/>
</dbReference>
<name>A0A6A7FUG3_9CRUS</name>
<dbReference type="CDD" id="cd16468">
    <property type="entry name" value="RING-H2_RNF11"/>
    <property type="match status" value="1"/>
</dbReference>
<feature type="compositionally biased region" description="Basic and acidic residues" evidence="5">
    <location>
        <begin position="198"/>
        <end position="207"/>
    </location>
</feature>
<protein>
    <submittedName>
        <fullName evidence="7">RING finger protein 11-like isoform X2</fullName>
    </submittedName>
</protein>
<dbReference type="SMART" id="SM00184">
    <property type="entry name" value="RING"/>
    <property type="match status" value="1"/>
</dbReference>
<feature type="compositionally biased region" description="Polar residues" evidence="5">
    <location>
        <begin position="1"/>
        <end position="19"/>
    </location>
</feature>
<dbReference type="InterPro" id="IPR013083">
    <property type="entry name" value="Znf_RING/FYVE/PHD"/>
</dbReference>
<evidence type="ECO:0000313" key="7">
    <source>
        <dbReference type="EMBL" id="LAC21910.1"/>
    </source>
</evidence>
<feature type="region of interest" description="Disordered" evidence="5">
    <location>
        <begin position="1"/>
        <end position="21"/>
    </location>
</feature>
<accession>A0A6A7FUG3</accession>
<organism evidence="7">
    <name type="scientific">Hirondellea gigas</name>
    <dbReference type="NCBI Taxonomy" id="1518452"/>
    <lineage>
        <taxon>Eukaryota</taxon>
        <taxon>Metazoa</taxon>
        <taxon>Ecdysozoa</taxon>
        <taxon>Arthropoda</taxon>
        <taxon>Crustacea</taxon>
        <taxon>Multicrustacea</taxon>
        <taxon>Malacostraca</taxon>
        <taxon>Eumalacostraca</taxon>
        <taxon>Peracarida</taxon>
        <taxon>Amphipoda</taxon>
        <taxon>Amphilochidea</taxon>
        <taxon>Lysianassida</taxon>
        <taxon>Lysianassidira</taxon>
        <taxon>Lysianassoidea</taxon>
        <taxon>Lysianassidae</taxon>
        <taxon>Hirondellea</taxon>
    </lineage>
</organism>
<evidence type="ECO:0000256" key="5">
    <source>
        <dbReference type="SAM" id="MobiDB-lite"/>
    </source>
</evidence>
<dbReference type="InterPro" id="IPR042981">
    <property type="entry name" value="RNF11_RING-H2"/>
</dbReference>
<feature type="region of interest" description="Disordered" evidence="5">
    <location>
        <begin position="237"/>
        <end position="256"/>
    </location>
</feature>
<proteinExistence type="evidence at transcript level"/>
<evidence type="ECO:0000256" key="1">
    <source>
        <dbReference type="ARBA" id="ARBA00022723"/>
    </source>
</evidence>
<dbReference type="PANTHER" id="PTHR46359">
    <property type="entry name" value="GEO07743P1"/>
    <property type="match status" value="1"/>
</dbReference>
<dbReference type="GO" id="GO:0006511">
    <property type="term" value="P:ubiquitin-dependent protein catabolic process"/>
    <property type="evidence" value="ECO:0007669"/>
    <property type="project" value="TreeGrafter"/>
</dbReference>
<reference evidence="7" key="1">
    <citation type="submission" date="2017-11" db="EMBL/GenBank/DDBJ databases">
        <title>The sensing device of the deep-sea amphipod.</title>
        <authorList>
            <person name="Kobayashi H."/>
            <person name="Nagahama T."/>
            <person name="Arai W."/>
            <person name="Sasagawa Y."/>
            <person name="Umeda M."/>
            <person name="Hayashi T."/>
            <person name="Nikaido I."/>
            <person name="Watanabe H."/>
            <person name="Oguri K."/>
            <person name="Kitazato H."/>
            <person name="Fujioka K."/>
            <person name="Kido Y."/>
            <person name="Takami H."/>
        </authorList>
    </citation>
    <scope>NUCLEOTIDE SEQUENCE</scope>
    <source>
        <tissue evidence="7">Whole body</tissue>
    </source>
</reference>
<keyword evidence="3" id="KW-0862">Zinc</keyword>
<dbReference type="InterPro" id="IPR052804">
    <property type="entry name" value="UEC_component"/>
</dbReference>
<feature type="region of interest" description="Disordered" evidence="5">
    <location>
        <begin position="136"/>
        <end position="210"/>
    </location>
</feature>
<dbReference type="InterPro" id="IPR001841">
    <property type="entry name" value="Znf_RING"/>
</dbReference>
<evidence type="ECO:0000256" key="3">
    <source>
        <dbReference type="ARBA" id="ARBA00022833"/>
    </source>
</evidence>
<sequence>MLPQVVCSSMDSDTSNSIEPSLPPDICLKSCDAGEIINEAVWSGGGGNTQQWKRNRGQRHQDHNSSSSSGCIEVMEEVNTVALQDTHVVVTQSDLLQSAFSDRHRSDGRKSNTKLDTGTSILPDLCEAANTCSCSASSSSSQRLPNVKDDTPQHAGSDSFHEALGAKPKVFKCKSGSKTRTESDAHKSSGNNMSTKKGSRDLKRTNETSHLSNSVCNDSLVKYESDLEFSGSALTDNSKSLNTRNISEDNKSSENSLLSRDVTTISDCIVPNKASKSTKDSLVSFNESEGVSDVDKSKVSTKEMCSSLTEDYLMYDNRPISLVACGILDCDGTEQAATTESSSDTTSGAGHLLVRNNLHSASHPMFSKWPCEAYIPSHILVEVAFTSHGTSLAVAASSESNTTTSSLAVYGSSVSAAADAAAQIRESEQVKLAKRMGLIHHLPQGTVDACTSVRECVICMMDFIEGEKVRYLPCMHCYHTHCIDDWFQRAFTCPSCLEPVDAALLNTYNTT</sequence>
<feature type="region of interest" description="Disordered" evidence="5">
    <location>
        <begin position="42"/>
        <end position="69"/>
    </location>
</feature>
<dbReference type="GO" id="GO:0000151">
    <property type="term" value="C:ubiquitin ligase complex"/>
    <property type="evidence" value="ECO:0007669"/>
    <property type="project" value="TreeGrafter"/>
</dbReference>
<dbReference type="AlphaFoldDB" id="A0A6A7FUG3"/>
<dbReference type="SUPFAM" id="SSF57850">
    <property type="entry name" value="RING/U-box"/>
    <property type="match status" value="1"/>
</dbReference>
<dbReference type="GO" id="GO:0061630">
    <property type="term" value="F:ubiquitin protein ligase activity"/>
    <property type="evidence" value="ECO:0007669"/>
    <property type="project" value="TreeGrafter"/>
</dbReference>